<feature type="transmembrane region" description="Helical" evidence="10">
    <location>
        <begin position="203"/>
        <end position="226"/>
    </location>
</feature>
<name>A0AAV3A907_PYXAD</name>
<organism evidence="12 13">
    <name type="scientific">Pyxicephalus adspersus</name>
    <name type="common">African bullfrog</name>
    <dbReference type="NCBI Taxonomy" id="30357"/>
    <lineage>
        <taxon>Eukaryota</taxon>
        <taxon>Metazoa</taxon>
        <taxon>Chordata</taxon>
        <taxon>Craniata</taxon>
        <taxon>Vertebrata</taxon>
        <taxon>Euteleostomi</taxon>
        <taxon>Amphibia</taxon>
        <taxon>Batrachia</taxon>
        <taxon>Anura</taxon>
        <taxon>Neobatrachia</taxon>
        <taxon>Ranoidea</taxon>
        <taxon>Pyxicephalidae</taxon>
        <taxon>Pyxicephalinae</taxon>
        <taxon>Pyxicephalus</taxon>
    </lineage>
</organism>
<sequence>MYVNHTITNYFIIKGISDVPEIQITIFILVLLIYLFILGGNMTILLLICLDSHLHTPMYFFLANLSIVDMSCTTATLNRILTSFVTKNNTISFFGCMAQTFMAGSLTVHELFILTAMSYDRYLAVCNPLTYHLLMNNRNCSFLASFCWVLGFLLVAPLVGILSSFSCYTSVEINHFLCDIVPLMKITCSDTSLLDVIFFIEGLFLFTIVPFLLTFIPYIFIIVAILKIKSNTGRRKAFYTCSSHLTVVTLLYTILVSQYLTPSSTSTLDSKKLYALFNTAAIPLLNPLIYCLKNKDVKAALGRRLKKSKIFI</sequence>
<dbReference type="GO" id="GO:0004984">
    <property type="term" value="F:olfactory receptor activity"/>
    <property type="evidence" value="ECO:0007669"/>
    <property type="project" value="InterPro"/>
</dbReference>
<feature type="domain" description="G-protein coupled receptors family 1 profile" evidence="11">
    <location>
        <begin position="40"/>
        <end position="290"/>
    </location>
</feature>
<keyword evidence="9" id="KW-0807">Transducer</keyword>
<dbReference type="Gene3D" id="1.20.1070.10">
    <property type="entry name" value="Rhodopsin 7-helix transmembrane proteins"/>
    <property type="match status" value="1"/>
</dbReference>
<evidence type="ECO:0000256" key="7">
    <source>
        <dbReference type="ARBA" id="ARBA00023136"/>
    </source>
</evidence>
<keyword evidence="7 10" id="KW-0472">Membrane</keyword>
<dbReference type="AlphaFoldDB" id="A0AAV3A907"/>
<evidence type="ECO:0000259" key="11">
    <source>
        <dbReference type="PROSITE" id="PS50262"/>
    </source>
</evidence>
<evidence type="ECO:0000313" key="13">
    <source>
        <dbReference type="Proteomes" id="UP001181693"/>
    </source>
</evidence>
<feature type="transmembrane region" description="Helical" evidence="10">
    <location>
        <begin position="273"/>
        <end position="292"/>
    </location>
</feature>
<dbReference type="GO" id="GO:0005886">
    <property type="term" value="C:plasma membrane"/>
    <property type="evidence" value="ECO:0007669"/>
    <property type="project" value="UniProtKB-SubCell"/>
</dbReference>
<keyword evidence="4" id="KW-0552">Olfaction</keyword>
<evidence type="ECO:0000256" key="10">
    <source>
        <dbReference type="SAM" id="Phobius"/>
    </source>
</evidence>
<gene>
    <name evidence="12" type="ORF">GDO54_017508</name>
</gene>
<dbReference type="InterPro" id="IPR000276">
    <property type="entry name" value="GPCR_Rhodpsn"/>
</dbReference>
<keyword evidence="6" id="KW-0297">G-protein coupled receptor</keyword>
<dbReference type="PRINTS" id="PR00237">
    <property type="entry name" value="GPCRRHODOPSN"/>
</dbReference>
<protein>
    <recommendedName>
        <fullName evidence="11">G-protein coupled receptors family 1 profile domain-containing protein</fullName>
    </recommendedName>
</protein>
<dbReference type="GO" id="GO:0004930">
    <property type="term" value="F:G protein-coupled receptor activity"/>
    <property type="evidence" value="ECO:0007669"/>
    <property type="project" value="UniProtKB-KW"/>
</dbReference>
<keyword evidence="5 10" id="KW-1133">Transmembrane helix</keyword>
<evidence type="ECO:0000256" key="4">
    <source>
        <dbReference type="ARBA" id="ARBA00022725"/>
    </source>
</evidence>
<keyword evidence="8" id="KW-0675">Receptor</keyword>
<dbReference type="EMBL" id="DYDO01000007">
    <property type="protein sequence ID" value="DBA20762.1"/>
    <property type="molecule type" value="Genomic_DNA"/>
</dbReference>
<reference evidence="12" key="1">
    <citation type="thesis" date="2020" institute="ProQuest LLC" country="789 East Eisenhower Parkway, Ann Arbor, MI, USA">
        <title>Comparative Genomics and Chromosome Evolution.</title>
        <authorList>
            <person name="Mudd A.B."/>
        </authorList>
    </citation>
    <scope>NUCLEOTIDE SEQUENCE</scope>
    <source>
        <strain evidence="12">1538</strain>
        <tissue evidence="12">Blood</tissue>
    </source>
</reference>
<dbReference type="PROSITE" id="PS50262">
    <property type="entry name" value="G_PROTEIN_RECEP_F1_2"/>
    <property type="match status" value="1"/>
</dbReference>
<evidence type="ECO:0000256" key="1">
    <source>
        <dbReference type="ARBA" id="ARBA00004651"/>
    </source>
</evidence>
<evidence type="ECO:0000256" key="6">
    <source>
        <dbReference type="ARBA" id="ARBA00023040"/>
    </source>
</evidence>
<keyword evidence="4" id="KW-0716">Sensory transduction</keyword>
<feature type="transmembrane region" description="Helical" evidence="10">
    <location>
        <begin position="238"/>
        <end position="261"/>
    </location>
</feature>
<feature type="transmembrane region" description="Helical" evidence="10">
    <location>
        <begin position="24"/>
        <end position="47"/>
    </location>
</feature>
<dbReference type="PRINTS" id="PR00245">
    <property type="entry name" value="OLFACTORYR"/>
</dbReference>
<evidence type="ECO:0000256" key="8">
    <source>
        <dbReference type="ARBA" id="ARBA00023170"/>
    </source>
</evidence>
<evidence type="ECO:0000256" key="3">
    <source>
        <dbReference type="ARBA" id="ARBA00022692"/>
    </source>
</evidence>
<dbReference type="InterPro" id="IPR017452">
    <property type="entry name" value="GPCR_Rhodpsn_7TM"/>
</dbReference>
<comment type="subcellular location">
    <subcellularLocation>
        <location evidence="1">Cell membrane</location>
        <topology evidence="1">Multi-pass membrane protein</topology>
    </subcellularLocation>
</comment>
<evidence type="ECO:0000256" key="5">
    <source>
        <dbReference type="ARBA" id="ARBA00022989"/>
    </source>
</evidence>
<feature type="transmembrane region" description="Helical" evidence="10">
    <location>
        <begin position="59"/>
        <end position="81"/>
    </location>
</feature>
<dbReference type="Pfam" id="PF13853">
    <property type="entry name" value="7tm_4"/>
    <property type="match status" value="1"/>
</dbReference>
<dbReference type="SUPFAM" id="SSF81321">
    <property type="entry name" value="Family A G protein-coupled receptor-like"/>
    <property type="match status" value="1"/>
</dbReference>
<keyword evidence="3 10" id="KW-0812">Transmembrane</keyword>
<keyword evidence="13" id="KW-1185">Reference proteome</keyword>
<comment type="caution">
    <text evidence="12">The sequence shown here is derived from an EMBL/GenBank/DDBJ whole genome shotgun (WGS) entry which is preliminary data.</text>
</comment>
<dbReference type="Proteomes" id="UP001181693">
    <property type="component" value="Unassembled WGS sequence"/>
</dbReference>
<keyword evidence="2" id="KW-1003">Cell membrane</keyword>
<dbReference type="InterPro" id="IPR050516">
    <property type="entry name" value="Olfactory_GPCR"/>
</dbReference>
<dbReference type="CDD" id="cd13954">
    <property type="entry name" value="7tmA_OR"/>
    <property type="match status" value="1"/>
</dbReference>
<evidence type="ECO:0000256" key="2">
    <source>
        <dbReference type="ARBA" id="ARBA00022475"/>
    </source>
</evidence>
<evidence type="ECO:0000313" key="12">
    <source>
        <dbReference type="EMBL" id="DBA20762.1"/>
    </source>
</evidence>
<accession>A0AAV3A907</accession>
<proteinExistence type="predicted"/>
<dbReference type="InterPro" id="IPR000725">
    <property type="entry name" value="Olfact_rcpt"/>
</dbReference>
<evidence type="ECO:0000256" key="9">
    <source>
        <dbReference type="ARBA" id="ARBA00023224"/>
    </source>
</evidence>
<dbReference type="FunFam" id="1.20.1070.10:FF:000268">
    <property type="entry name" value="Putative olfactory receptor 2I1"/>
    <property type="match status" value="1"/>
</dbReference>
<feature type="transmembrane region" description="Helical" evidence="10">
    <location>
        <begin position="101"/>
        <end position="119"/>
    </location>
</feature>
<feature type="transmembrane region" description="Helical" evidence="10">
    <location>
        <begin position="140"/>
        <end position="162"/>
    </location>
</feature>
<dbReference type="PANTHER" id="PTHR26452">
    <property type="entry name" value="OLFACTORY RECEPTOR"/>
    <property type="match status" value="1"/>
</dbReference>